<gene>
    <name evidence="4" type="ORF">BXYJ_LOCUS8134</name>
</gene>
<evidence type="ECO:0000259" key="2">
    <source>
        <dbReference type="Pfam" id="PF01757"/>
    </source>
</evidence>
<proteinExistence type="predicted"/>
<keyword evidence="5" id="KW-1185">Reference proteome</keyword>
<dbReference type="Proteomes" id="UP000582659">
    <property type="component" value="Unassembled WGS sequence"/>
</dbReference>
<evidence type="ECO:0000313" key="4">
    <source>
        <dbReference type="EMBL" id="CAD5224619.1"/>
    </source>
</evidence>
<dbReference type="Pfam" id="PF01757">
    <property type="entry name" value="Acyl_transf_3"/>
    <property type="match status" value="1"/>
</dbReference>
<feature type="transmembrane region" description="Helical" evidence="1">
    <location>
        <begin position="376"/>
        <end position="399"/>
    </location>
</feature>
<dbReference type="GO" id="GO:0016020">
    <property type="term" value="C:membrane"/>
    <property type="evidence" value="ECO:0007669"/>
    <property type="project" value="TreeGrafter"/>
</dbReference>
<dbReference type="AlphaFoldDB" id="A0A7I8XDV6"/>
<dbReference type="OrthoDB" id="92766at2759"/>
<dbReference type="GO" id="GO:0000271">
    <property type="term" value="P:polysaccharide biosynthetic process"/>
    <property type="evidence" value="ECO:0007669"/>
    <property type="project" value="TreeGrafter"/>
</dbReference>
<sequence length="706" mass="81364">MSKLLLDIQGLRCLAVLFVLLFHIWPKLFANGFLGVDIFFVISGYLMCQVLHGKPINLHTSADFYVRRIRRILPLYLCIIIATLVAAFHVMPVFEHSQVAMEARSSMFFVSNYMNLPKSGYFDVSNQYPLFLHTWSLSVEIQFYAVVPLIFWIYRELTKSNGNYGHGFLAVVSAACLLAQLSLETNYVNLSHMAFFCRVWQFVCGIGACLYRLRSEPGRFVEKTAIFSLSSETRLLEHSKNNVATQRSRNPKPTQTLFTTYILPNIFVFLLCFQLSTNPIRGHEYKRILATFTSTLFLCLDGTSILSSELLVRLGDVSYAMYLIHWPLLIVYKYSEGRDAILSKDGFLLISITVVTAYFVENMFKTLSTCLSNWRTLLLLLIILYRIAFTTTVTMEILASSEVRTQYSRGVDVEKVAVDLYEHPERMKNLTAEEVVDVNNQIRDFQWTRFASCRNKTKSLDTDYKFGMENIEEFCHARGTGTKEIVLVGNSLAKDFEYSVTSSMKDVYSRFTMFGTHLCMPFLPELFVKQKPKCQGFSDDVVPILRQWQRPIDIVITVHSWNELRIHKFSRNDHYQQVIQNFYSELNKIARELVILNRGDINTPKPFQVIQNAVRRGLNLDRFNYPFSQNEQQNSEVYKRVDNLNCPKCLKANLYQESFCSNATNSCCLVNENGVANFHDGRHMTTFGSLVMGRTLRRLYDGLGKL</sequence>
<comment type="caution">
    <text evidence="4">The sequence shown here is derived from an EMBL/GenBank/DDBJ whole genome shotgun (WGS) entry which is preliminary data.</text>
</comment>
<feature type="transmembrane region" description="Helical" evidence="1">
    <location>
        <begin position="130"/>
        <end position="152"/>
    </location>
</feature>
<evidence type="ECO:0000256" key="1">
    <source>
        <dbReference type="SAM" id="Phobius"/>
    </source>
</evidence>
<keyword evidence="1" id="KW-0812">Transmembrane</keyword>
<protein>
    <submittedName>
        <fullName evidence="4">(pine wood nematode) hypothetical protein</fullName>
    </submittedName>
</protein>
<accession>A0A7I8XDV6</accession>
<dbReference type="PANTHER" id="PTHR23028">
    <property type="entry name" value="ACETYLTRANSFERASE"/>
    <property type="match status" value="1"/>
</dbReference>
<dbReference type="PANTHER" id="PTHR23028:SF53">
    <property type="entry name" value="ACYL_TRANSF_3 DOMAIN-CONTAINING PROTEIN"/>
    <property type="match status" value="1"/>
</dbReference>
<organism evidence="4 5">
    <name type="scientific">Bursaphelenchus xylophilus</name>
    <name type="common">Pinewood nematode worm</name>
    <name type="synonym">Aphelenchoides xylophilus</name>
    <dbReference type="NCBI Taxonomy" id="6326"/>
    <lineage>
        <taxon>Eukaryota</taxon>
        <taxon>Metazoa</taxon>
        <taxon>Ecdysozoa</taxon>
        <taxon>Nematoda</taxon>
        <taxon>Chromadorea</taxon>
        <taxon>Rhabditida</taxon>
        <taxon>Tylenchina</taxon>
        <taxon>Tylenchomorpha</taxon>
        <taxon>Aphelenchoidea</taxon>
        <taxon>Aphelenchoididae</taxon>
        <taxon>Bursaphelenchus</taxon>
    </lineage>
</organism>
<feature type="transmembrane region" description="Helical" evidence="1">
    <location>
        <begin position="72"/>
        <end position="91"/>
    </location>
</feature>
<dbReference type="InterPro" id="IPR002656">
    <property type="entry name" value="Acyl_transf_3_dom"/>
</dbReference>
<dbReference type="EMBL" id="CAJFCV020000004">
    <property type="protein sequence ID" value="CAG9113442.1"/>
    <property type="molecule type" value="Genomic_DNA"/>
</dbReference>
<dbReference type="InterPro" id="IPR043968">
    <property type="entry name" value="SGNH"/>
</dbReference>
<reference evidence="4" key="1">
    <citation type="submission" date="2020-09" db="EMBL/GenBank/DDBJ databases">
        <authorList>
            <person name="Kikuchi T."/>
        </authorList>
    </citation>
    <scope>NUCLEOTIDE SEQUENCE</scope>
    <source>
        <strain evidence="4">Ka4C1</strain>
    </source>
</reference>
<feature type="transmembrane region" description="Helical" evidence="1">
    <location>
        <begin position="32"/>
        <end position="51"/>
    </location>
</feature>
<keyword evidence="1" id="KW-1133">Transmembrane helix</keyword>
<evidence type="ECO:0000313" key="5">
    <source>
        <dbReference type="Proteomes" id="UP000659654"/>
    </source>
</evidence>
<feature type="transmembrane region" description="Helical" evidence="1">
    <location>
        <begin position="256"/>
        <end position="276"/>
    </location>
</feature>
<dbReference type="EMBL" id="CAJFDI010000004">
    <property type="protein sequence ID" value="CAD5224619.1"/>
    <property type="molecule type" value="Genomic_DNA"/>
</dbReference>
<dbReference type="Pfam" id="PF19040">
    <property type="entry name" value="SGNH"/>
    <property type="match status" value="1"/>
</dbReference>
<feature type="transmembrane region" description="Helical" evidence="1">
    <location>
        <begin position="319"/>
        <end position="335"/>
    </location>
</feature>
<evidence type="ECO:0000259" key="3">
    <source>
        <dbReference type="Pfam" id="PF19040"/>
    </source>
</evidence>
<name>A0A7I8XDV6_BURXY</name>
<keyword evidence="1" id="KW-0472">Membrane</keyword>
<dbReference type="Proteomes" id="UP000659654">
    <property type="component" value="Unassembled WGS sequence"/>
</dbReference>
<dbReference type="GO" id="GO:0016747">
    <property type="term" value="F:acyltransferase activity, transferring groups other than amino-acyl groups"/>
    <property type="evidence" value="ECO:0007669"/>
    <property type="project" value="InterPro"/>
</dbReference>
<feature type="domain" description="Acyltransferase 3" evidence="2">
    <location>
        <begin position="7"/>
        <end position="339"/>
    </location>
</feature>
<feature type="transmembrane region" description="Helical" evidence="1">
    <location>
        <begin position="347"/>
        <end position="364"/>
    </location>
</feature>
<dbReference type="InterPro" id="IPR050879">
    <property type="entry name" value="Acyltransferase_3"/>
</dbReference>
<feature type="transmembrane region" description="Helical" evidence="1">
    <location>
        <begin position="164"/>
        <end position="181"/>
    </location>
</feature>
<feature type="domain" description="SGNH" evidence="3">
    <location>
        <begin position="470"/>
        <end position="696"/>
    </location>
</feature>